<accession>A0ABD1Z430</accession>
<keyword evidence="3" id="KW-1185">Reference proteome</keyword>
<organism evidence="2 3">
    <name type="scientific">Riccia fluitans</name>
    <dbReference type="NCBI Taxonomy" id="41844"/>
    <lineage>
        <taxon>Eukaryota</taxon>
        <taxon>Viridiplantae</taxon>
        <taxon>Streptophyta</taxon>
        <taxon>Embryophyta</taxon>
        <taxon>Marchantiophyta</taxon>
        <taxon>Marchantiopsida</taxon>
        <taxon>Marchantiidae</taxon>
        <taxon>Marchantiales</taxon>
        <taxon>Ricciaceae</taxon>
        <taxon>Riccia</taxon>
    </lineage>
</organism>
<evidence type="ECO:0000256" key="1">
    <source>
        <dbReference type="SAM" id="MobiDB-lite"/>
    </source>
</evidence>
<dbReference type="AlphaFoldDB" id="A0ABD1Z430"/>
<proteinExistence type="predicted"/>
<reference evidence="2 3" key="1">
    <citation type="submission" date="2024-09" db="EMBL/GenBank/DDBJ databases">
        <title>Chromosome-scale assembly of Riccia fluitans.</title>
        <authorList>
            <person name="Paukszto L."/>
            <person name="Sawicki J."/>
            <person name="Karawczyk K."/>
            <person name="Piernik-Szablinska J."/>
            <person name="Szczecinska M."/>
            <person name="Mazdziarz M."/>
        </authorList>
    </citation>
    <scope>NUCLEOTIDE SEQUENCE [LARGE SCALE GENOMIC DNA]</scope>
    <source>
        <strain evidence="2">Rf_01</strain>
        <tissue evidence="2">Aerial parts of the thallus</tissue>
    </source>
</reference>
<feature type="region of interest" description="Disordered" evidence="1">
    <location>
        <begin position="1"/>
        <end position="54"/>
    </location>
</feature>
<gene>
    <name evidence="2" type="ORF">R1flu_009746</name>
</gene>
<dbReference type="EMBL" id="JBHFFA010000002">
    <property type="protein sequence ID" value="KAL2642159.1"/>
    <property type="molecule type" value="Genomic_DNA"/>
</dbReference>
<name>A0ABD1Z430_9MARC</name>
<feature type="compositionally biased region" description="Polar residues" evidence="1">
    <location>
        <begin position="25"/>
        <end position="42"/>
    </location>
</feature>
<protein>
    <submittedName>
        <fullName evidence="2">Uncharacterized protein</fullName>
    </submittedName>
</protein>
<feature type="compositionally biased region" description="Basic and acidic residues" evidence="1">
    <location>
        <begin position="45"/>
        <end position="54"/>
    </location>
</feature>
<dbReference type="Proteomes" id="UP001605036">
    <property type="component" value="Unassembled WGS sequence"/>
</dbReference>
<comment type="caution">
    <text evidence="2">The sequence shown here is derived from an EMBL/GenBank/DDBJ whole genome shotgun (WGS) entry which is preliminary data.</text>
</comment>
<evidence type="ECO:0000313" key="3">
    <source>
        <dbReference type="Proteomes" id="UP001605036"/>
    </source>
</evidence>
<evidence type="ECO:0000313" key="2">
    <source>
        <dbReference type="EMBL" id="KAL2642159.1"/>
    </source>
</evidence>
<sequence>MEEEKRKENVIVPETAAGGADVPNEATSSSTQPPAGVNNDSGPQDVRRREEPASLRRLSEAMEGWKIKQAELQRKLMEEFDHMGKDLSQMQHEAANFKSEIDIVKEGLQRRASVEMSHRVRTSVLAIRSKSTEDVPKSKDVPK</sequence>